<evidence type="ECO:0000313" key="7">
    <source>
        <dbReference type="EMBL" id="MXN99353.1"/>
    </source>
</evidence>
<reference evidence="7 8" key="1">
    <citation type="submission" date="2019-12" db="EMBL/GenBank/DDBJ databases">
        <title>Shinella granuli gen. nov., sp. nov., and proposal of the reclassification of Zoogloea ramigera ATCC 19623 as Shinella zoogloeoides sp. nov.</title>
        <authorList>
            <person name="Gao J."/>
        </authorList>
    </citation>
    <scope>NUCLEOTIDE SEQUENCE [LARGE SCALE GENOMIC DNA]</scope>
    <source>
        <strain evidence="7 8">DSM 287</strain>
    </source>
</reference>
<dbReference type="Gene3D" id="3.20.20.140">
    <property type="entry name" value="Metal-dependent hydrolases"/>
    <property type="match status" value="1"/>
</dbReference>
<dbReference type="PANTHER" id="PTHR11271:SF48">
    <property type="entry name" value="AMIDOHYDROLASE-RELATED DOMAIN-CONTAINING PROTEIN"/>
    <property type="match status" value="1"/>
</dbReference>
<dbReference type="InterPro" id="IPR055156">
    <property type="entry name" value="HutF-like_N"/>
</dbReference>
<evidence type="ECO:0000256" key="2">
    <source>
        <dbReference type="ARBA" id="ARBA00022723"/>
    </source>
</evidence>
<dbReference type="Proteomes" id="UP000440304">
    <property type="component" value="Unassembled WGS sequence"/>
</dbReference>
<dbReference type="AlphaFoldDB" id="A0A6N8TDR9"/>
<evidence type="ECO:0000313" key="8">
    <source>
        <dbReference type="Proteomes" id="UP000440304"/>
    </source>
</evidence>
<dbReference type="GO" id="GO:0005829">
    <property type="term" value="C:cytosol"/>
    <property type="evidence" value="ECO:0007669"/>
    <property type="project" value="TreeGrafter"/>
</dbReference>
<evidence type="ECO:0000256" key="4">
    <source>
        <dbReference type="ARBA" id="ARBA00022833"/>
    </source>
</evidence>
<keyword evidence="2" id="KW-0479">Metal-binding</keyword>
<dbReference type="Pfam" id="PF01979">
    <property type="entry name" value="Amidohydro_1"/>
    <property type="match status" value="1"/>
</dbReference>
<keyword evidence="3 7" id="KW-0378">Hydrolase</keyword>
<dbReference type="InterPro" id="IPR010252">
    <property type="entry name" value="HutF"/>
</dbReference>
<dbReference type="InterPro" id="IPR032466">
    <property type="entry name" value="Metal_Hydrolase"/>
</dbReference>
<dbReference type="InterPro" id="IPR006680">
    <property type="entry name" value="Amidohydro-rel"/>
</dbReference>
<dbReference type="RefSeq" id="WP_160784767.1">
    <property type="nucleotide sequence ID" value="NZ_CP086610.1"/>
</dbReference>
<dbReference type="EC" id="3.5.3.13" evidence="7"/>
<comment type="cofactor">
    <cofactor evidence="1">
        <name>Zn(2+)</name>
        <dbReference type="ChEBI" id="CHEBI:29105"/>
    </cofactor>
</comment>
<protein>
    <submittedName>
        <fullName evidence="7">Formimidoylglutamate deiminase</fullName>
        <ecNumber evidence="7">3.5.3.13</ecNumber>
    </submittedName>
</protein>
<dbReference type="OrthoDB" id="9796020at2"/>
<dbReference type="SUPFAM" id="SSF51556">
    <property type="entry name" value="Metallo-dependent hydrolases"/>
    <property type="match status" value="1"/>
</dbReference>
<dbReference type="PANTHER" id="PTHR11271">
    <property type="entry name" value="GUANINE DEAMINASE"/>
    <property type="match status" value="1"/>
</dbReference>
<dbReference type="InterPro" id="IPR051607">
    <property type="entry name" value="Metallo-dep_hydrolases"/>
</dbReference>
<accession>A0A6N8TDR9</accession>
<evidence type="ECO:0000259" key="5">
    <source>
        <dbReference type="Pfam" id="PF01979"/>
    </source>
</evidence>
<comment type="caution">
    <text evidence="7">The sequence shown here is derived from an EMBL/GenBank/DDBJ whole genome shotgun (WGS) entry which is preliminary data.</text>
</comment>
<evidence type="ECO:0000259" key="6">
    <source>
        <dbReference type="Pfam" id="PF22429"/>
    </source>
</evidence>
<sequence length="447" mass="47244">MAVIHARQALLASGWANNVRISIEGGRIVGIESRAAAPGDERHDTIVAGMPNLHSHAFQRGMAGLAETRGPGNDSFWSWRNVMYRFALSMTPDDVEAVAAQLYVEMLEAGFTRVGEFHYLHHDKDGGHYGDIAEMAARIASAASATGIALTLLPVFYAHAGFGGTAPGEGQRRFINDRDSYAALLERCRALTNALPGGVTGVAPHSLRAVTPDELTDVVTMAGDKPIHIHIAEQVKEVEDSVAWSGRRPVEWLLDNQKVDGRWCFIHATHMTDAETLGMAKAGAIAGLCPITEANLGDGTFPAPDFLAAGGRYGVGSDSNVLIGLPDELRQLEYSQRLHHRARNVLAAPGGSTGRALFDGTLAGGAAALGAEAAIAVGNAADVVSLKARHGLDLAGDALLDGWIFANGAAVDCAWVDGRKQVEGGRHVAREAVGRRFTATMRALAEG</sequence>
<dbReference type="SUPFAM" id="SSF51338">
    <property type="entry name" value="Composite domain of metallo-dependent hydrolases"/>
    <property type="match status" value="1"/>
</dbReference>
<keyword evidence="4" id="KW-0862">Zinc</keyword>
<gene>
    <name evidence="7" type="ORF">GR156_03515</name>
</gene>
<dbReference type="GO" id="GO:0019239">
    <property type="term" value="F:deaminase activity"/>
    <property type="evidence" value="ECO:0007669"/>
    <property type="project" value="TreeGrafter"/>
</dbReference>
<dbReference type="NCBIfam" id="NF006683">
    <property type="entry name" value="PRK09229.1-4"/>
    <property type="match status" value="1"/>
</dbReference>
<name>A0A6N8TDR9_SHIZO</name>
<organism evidence="7 8">
    <name type="scientific">Shinella zoogloeoides</name>
    <name type="common">Crabtreella saccharophila</name>
    <dbReference type="NCBI Taxonomy" id="352475"/>
    <lineage>
        <taxon>Bacteria</taxon>
        <taxon>Pseudomonadati</taxon>
        <taxon>Pseudomonadota</taxon>
        <taxon>Alphaproteobacteria</taxon>
        <taxon>Hyphomicrobiales</taxon>
        <taxon>Rhizobiaceae</taxon>
        <taxon>Shinella</taxon>
    </lineage>
</organism>
<dbReference type="GO" id="GO:0050416">
    <property type="term" value="F:formimidoylglutamate deiminase activity"/>
    <property type="evidence" value="ECO:0007669"/>
    <property type="project" value="UniProtKB-EC"/>
</dbReference>
<dbReference type="Gene3D" id="2.30.40.10">
    <property type="entry name" value="Urease, subunit C, domain 1"/>
    <property type="match status" value="1"/>
</dbReference>
<dbReference type="GO" id="GO:0046872">
    <property type="term" value="F:metal ion binding"/>
    <property type="evidence" value="ECO:0007669"/>
    <property type="project" value="UniProtKB-KW"/>
</dbReference>
<evidence type="ECO:0000256" key="3">
    <source>
        <dbReference type="ARBA" id="ARBA00022801"/>
    </source>
</evidence>
<proteinExistence type="predicted"/>
<dbReference type="InterPro" id="IPR011059">
    <property type="entry name" value="Metal-dep_hydrolase_composite"/>
</dbReference>
<evidence type="ECO:0000256" key="1">
    <source>
        <dbReference type="ARBA" id="ARBA00001947"/>
    </source>
</evidence>
<dbReference type="EMBL" id="WUML01000002">
    <property type="protein sequence ID" value="MXN99353.1"/>
    <property type="molecule type" value="Genomic_DNA"/>
</dbReference>
<feature type="domain" description="Amidohydrolase-related" evidence="5">
    <location>
        <begin position="45"/>
        <end position="418"/>
    </location>
</feature>
<dbReference type="NCBIfam" id="NF006684">
    <property type="entry name" value="PRK09229.1-5"/>
    <property type="match status" value="1"/>
</dbReference>
<dbReference type="Pfam" id="PF22429">
    <property type="entry name" value="HutF_N"/>
    <property type="match status" value="1"/>
</dbReference>
<dbReference type="NCBIfam" id="TIGR02022">
    <property type="entry name" value="hutF"/>
    <property type="match status" value="1"/>
</dbReference>
<feature type="domain" description="Formimidoylglutamate deiminase N-terminal" evidence="6">
    <location>
        <begin position="1"/>
        <end position="44"/>
    </location>
</feature>